<keyword evidence="4 10" id="KW-0812">Transmembrane</keyword>
<reference evidence="13" key="1">
    <citation type="submission" date="2011-05" db="EMBL/GenBank/DDBJ databases">
        <authorList>
            <person name="Rezk A."/>
            <person name="El-Araby W.S."/>
            <person name="Alhudaib K.A."/>
        </authorList>
    </citation>
    <scope>NUCLEOTIDE SEQUENCE</scope>
</reference>
<sequence length="438" mass="48743">MKRQLKLVLGNRKLMFQIFFTLFIITIVCLGTFWPLPFINTKSLDLSKLFAVFSINAGTLFGLGITPYITASMVVQFLQPLLPICREWKDQGQMGKRKLNLFTRSLGLLFAFGQSFAFLNSYSKLFVTSISTSQLFLLALIATAGVAILIWFADLINSKGIGNGTSILIVVSMSHSLINLFVNLNESYLSQNNFLTLKTFNFACIVLLLLLFLIFTVVVQITSLKIPINFARNQVQGKSYIPFKINSAGVMPVILASALLQPFQLLAGVIGNTKFTELVDFFAKTNFPEDQINFFAIGFLVLLVIVFSFFSAFMNVIPEDISEHLSKQDANIAGLRPGEQTTRYLANTLFKITVLGSVFIAALVVTPILMEHFLGLKDLKLGGTSLLFIVRVALGTIHRIKATASKKEYQKLFYLREPRQYDTNILGPPGLVKALKGL</sequence>
<evidence type="ECO:0000256" key="7">
    <source>
        <dbReference type="ARBA" id="ARBA00023010"/>
    </source>
</evidence>
<feature type="transmembrane region" description="Helical" evidence="12">
    <location>
        <begin position="49"/>
        <end position="78"/>
    </location>
</feature>
<comment type="subcellular location">
    <subcellularLocation>
        <location evidence="1 10">Membrane</location>
        <topology evidence="1 10">Multi-pass membrane protein</topology>
    </subcellularLocation>
</comment>
<comment type="similarity">
    <text evidence="2 11">Belongs to the SecY/SEC61-alpha family.</text>
</comment>
<dbReference type="GO" id="GO:0015031">
    <property type="term" value="P:protein transport"/>
    <property type="evidence" value="ECO:0007669"/>
    <property type="project" value="UniProtKB-KW"/>
</dbReference>
<evidence type="ECO:0000256" key="6">
    <source>
        <dbReference type="ARBA" id="ARBA00022989"/>
    </source>
</evidence>
<keyword evidence="7 10" id="KW-0811">Translocation</keyword>
<dbReference type="InterPro" id="IPR023201">
    <property type="entry name" value="SecY_dom_sf"/>
</dbReference>
<evidence type="ECO:0000256" key="10">
    <source>
        <dbReference type="RuleBase" id="RU003484"/>
    </source>
</evidence>
<dbReference type="PROSITE" id="PS00755">
    <property type="entry name" value="SECY_1"/>
    <property type="match status" value="1"/>
</dbReference>
<feature type="transmembrane region" description="Helical" evidence="12">
    <location>
        <begin position="291"/>
        <end position="317"/>
    </location>
</feature>
<evidence type="ECO:0000256" key="4">
    <source>
        <dbReference type="ARBA" id="ARBA00022692"/>
    </source>
</evidence>
<feature type="transmembrane region" description="Helical" evidence="12">
    <location>
        <begin position="349"/>
        <end position="369"/>
    </location>
</feature>
<comment type="function">
    <text evidence="9">The central subunit of the protein translocation channel SecYEG. Consists of two halves formed by TMs 1-5 and 6-10. These two domains form a lateral gate at the front which open onto the bilayer between TMs 2 and 7, and are clamped together by SecE at the back. The channel is closed by both a pore ring composed of hydrophobic SecY resides and a short helix (helix 2A) on the extracellular side of the membrane which forms a plug. The plug probably moves laterally to allow the channel to open. The ring and the pore may move independently.</text>
</comment>
<feature type="transmembrane region" description="Helical" evidence="12">
    <location>
        <begin position="99"/>
        <end position="122"/>
    </location>
</feature>
<evidence type="ECO:0000256" key="1">
    <source>
        <dbReference type="ARBA" id="ARBA00004141"/>
    </source>
</evidence>
<proteinExistence type="inferred from homology"/>
<evidence type="ECO:0000256" key="11">
    <source>
        <dbReference type="RuleBase" id="RU004349"/>
    </source>
</evidence>
<dbReference type="PANTHER" id="PTHR10906">
    <property type="entry name" value="SECY/SEC61-ALPHA FAMILY MEMBER"/>
    <property type="match status" value="1"/>
</dbReference>
<keyword evidence="6 12" id="KW-1133">Transmembrane helix</keyword>
<dbReference type="SMR" id="G8FRI2"/>
<dbReference type="EMBL" id="JN033569">
    <property type="protein sequence ID" value="AER25259.1"/>
    <property type="molecule type" value="Genomic_DNA"/>
</dbReference>
<keyword evidence="5 10" id="KW-0653">Protein transport</keyword>
<feature type="transmembrane region" description="Helical" evidence="12">
    <location>
        <begin position="200"/>
        <end position="224"/>
    </location>
</feature>
<dbReference type="PRINTS" id="PR00303">
    <property type="entry name" value="SECYTRNLCASE"/>
</dbReference>
<evidence type="ECO:0000256" key="9">
    <source>
        <dbReference type="RuleBase" id="RU000537"/>
    </source>
</evidence>
<evidence type="ECO:0000256" key="12">
    <source>
        <dbReference type="SAM" id="Phobius"/>
    </source>
</evidence>
<feature type="transmembrane region" description="Helical" evidence="12">
    <location>
        <begin position="134"/>
        <end position="153"/>
    </location>
</feature>
<dbReference type="InterPro" id="IPR002208">
    <property type="entry name" value="SecY/SEC61-alpha"/>
</dbReference>
<protein>
    <recommendedName>
        <fullName evidence="9">Protein translocase subunit SecY</fullName>
    </recommendedName>
</protein>
<evidence type="ECO:0000256" key="5">
    <source>
        <dbReference type="ARBA" id="ARBA00022927"/>
    </source>
</evidence>
<dbReference type="SUPFAM" id="SSF103491">
    <property type="entry name" value="Preprotein translocase SecY subunit"/>
    <property type="match status" value="1"/>
</dbReference>
<dbReference type="InterPro" id="IPR030659">
    <property type="entry name" value="SecY_CS"/>
</dbReference>
<evidence type="ECO:0000313" key="13">
    <source>
        <dbReference type="EMBL" id="AER25259.1"/>
    </source>
</evidence>
<dbReference type="HAMAP" id="MF_01465">
    <property type="entry name" value="SecY"/>
    <property type="match status" value="1"/>
</dbReference>
<keyword evidence="8 12" id="KW-0472">Membrane</keyword>
<feature type="transmembrane region" description="Helical" evidence="12">
    <location>
        <begin position="245"/>
        <end position="271"/>
    </location>
</feature>
<accession>G8FRI2</accession>
<dbReference type="AlphaFoldDB" id="G8FRI2"/>
<feature type="non-terminal residue" evidence="13">
    <location>
        <position position="438"/>
    </location>
</feature>
<dbReference type="PIRSF" id="PIRSF004557">
    <property type="entry name" value="SecY"/>
    <property type="match status" value="1"/>
</dbReference>
<evidence type="ECO:0000256" key="2">
    <source>
        <dbReference type="ARBA" id="ARBA00005751"/>
    </source>
</evidence>
<name>G8FRI2_9MOLU</name>
<feature type="transmembrane region" description="Helical" evidence="12">
    <location>
        <begin position="160"/>
        <end position="180"/>
    </location>
</feature>
<organism evidence="13">
    <name type="scientific">'Phoenix dactylifera' phytoplasma</name>
    <dbReference type="NCBI Taxonomy" id="404132"/>
    <lineage>
        <taxon>Bacteria</taxon>
        <taxon>Bacillati</taxon>
        <taxon>Mycoplasmatota</taxon>
        <taxon>Mollicutes</taxon>
        <taxon>Acholeplasmatales</taxon>
        <taxon>Acholeplasmataceae</taxon>
        <taxon>Candidatus Phytoplasma</taxon>
        <taxon>16SrII (Peanut WB group)</taxon>
        <taxon>Candidatus Phytoplasma citri</taxon>
    </lineage>
</organism>
<keyword evidence="3 10" id="KW-0813">Transport</keyword>
<feature type="transmembrane region" description="Helical" evidence="12">
    <location>
        <begin position="14"/>
        <end position="37"/>
    </location>
</feature>
<evidence type="ECO:0000256" key="8">
    <source>
        <dbReference type="ARBA" id="ARBA00023136"/>
    </source>
</evidence>
<dbReference type="Gene3D" id="1.10.3370.10">
    <property type="entry name" value="SecY subunit domain"/>
    <property type="match status" value="1"/>
</dbReference>
<dbReference type="NCBIfam" id="TIGR00967">
    <property type="entry name" value="3a0501s007"/>
    <property type="match status" value="1"/>
</dbReference>
<dbReference type="GO" id="GO:0016020">
    <property type="term" value="C:membrane"/>
    <property type="evidence" value="ECO:0007669"/>
    <property type="project" value="UniProtKB-SubCell"/>
</dbReference>
<dbReference type="PROSITE" id="PS00756">
    <property type="entry name" value="SECY_2"/>
    <property type="match status" value="1"/>
</dbReference>
<dbReference type="Pfam" id="PF00344">
    <property type="entry name" value="SecY"/>
    <property type="match status" value="1"/>
</dbReference>
<evidence type="ECO:0000256" key="3">
    <source>
        <dbReference type="ARBA" id="ARBA00022448"/>
    </source>
</evidence>
<dbReference type="InterPro" id="IPR026593">
    <property type="entry name" value="SecY"/>
</dbReference>